<dbReference type="InterPro" id="IPR010667">
    <property type="entry name" value="Phage_T4_Gp19"/>
</dbReference>
<dbReference type="RefSeq" id="WP_272143526.1">
    <property type="nucleotide sequence ID" value="NZ_JAQNDM010000002.1"/>
</dbReference>
<name>A0ABT5DLR6_9BACT</name>
<accession>A0ABT5DLR6</accession>
<keyword evidence="2" id="KW-1185">Reference proteome</keyword>
<dbReference type="PANTHER" id="PTHR38009">
    <property type="entry name" value="CONSERVED HYPOTHETICAL PHAGE TAIL PROTEIN"/>
    <property type="match status" value="1"/>
</dbReference>
<dbReference type="PANTHER" id="PTHR38009:SF1">
    <property type="entry name" value="CONSERVED HYPOTHETICAL PHAGE TAIL PROTEIN"/>
    <property type="match status" value="1"/>
</dbReference>
<protein>
    <submittedName>
        <fullName evidence="1">Phage tail protein</fullName>
    </submittedName>
</protein>
<dbReference type="EMBL" id="JAQNDM010000002">
    <property type="protein sequence ID" value="MDC0713312.1"/>
    <property type="molecule type" value="Genomic_DNA"/>
</dbReference>
<proteinExistence type="predicted"/>
<gene>
    <name evidence="1" type="ORF">POL68_32920</name>
</gene>
<dbReference type="InterPro" id="IPR011747">
    <property type="entry name" value="CHP02241"/>
</dbReference>
<dbReference type="Pfam" id="PF06841">
    <property type="entry name" value="Phage_T4_gp19"/>
    <property type="match status" value="1"/>
</dbReference>
<organism evidence="1 2">
    <name type="scientific">Stigmatella ashevillensis</name>
    <dbReference type="NCBI Taxonomy" id="2995309"/>
    <lineage>
        <taxon>Bacteria</taxon>
        <taxon>Pseudomonadati</taxon>
        <taxon>Myxococcota</taxon>
        <taxon>Myxococcia</taxon>
        <taxon>Myxococcales</taxon>
        <taxon>Cystobacterineae</taxon>
        <taxon>Archangiaceae</taxon>
        <taxon>Stigmatella</taxon>
    </lineage>
</organism>
<reference evidence="1 2" key="1">
    <citation type="submission" date="2022-11" db="EMBL/GenBank/DDBJ databases">
        <title>Minimal conservation of predation-associated metabolite biosynthetic gene clusters underscores biosynthetic potential of Myxococcota including descriptions for ten novel species: Archangium lansinium sp. nov., Myxococcus landrumus sp. nov., Nannocystis bai.</title>
        <authorList>
            <person name="Ahearne A."/>
            <person name="Stevens C."/>
            <person name="Dowd S."/>
        </authorList>
    </citation>
    <scope>NUCLEOTIDE SEQUENCE [LARGE SCALE GENOMIC DNA]</scope>
    <source>
        <strain evidence="1 2">NCWAL01</strain>
    </source>
</reference>
<dbReference type="NCBIfam" id="TIGR02241">
    <property type="entry name" value="conserved hypothetical phage tail region protein"/>
    <property type="match status" value="1"/>
</dbReference>
<dbReference type="Proteomes" id="UP001221838">
    <property type="component" value="Unassembled WGS sequence"/>
</dbReference>
<evidence type="ECO:0000313" key="1">
    <source>
        <dbReference type="EMBL" id="MDC0713312.1"/>
    </source>
</evidence>
<sequence>MADADYPPVGLFYAVRIGVLSTETDSRFKEASGLSVELSVEEVGEGGENRFRHRLPGAARYPNLVLRRGMVVKTMPLYLWCKATLQANFALPIIPQTVQVILLNEKAQPLRTWTLMNAWPVKWSVSDFHSMEAEVVIETLELSYQYFEVS</sequence>
<comment type="caution">
    <text evidence="1">The sequence shown here is derived from an EMBL/GenBank/DDBJ whole genome shotgun (WGS) entry which is preliminary data.</text>
</comment>
<evidence type="ECO:0000313" key="2">
    <source>
        <dbReference type="Proteomes" id="UP001221838"/>
    </source>
</evidence>